<keyword evidence="1" id="KW-1133">Transmembrane helix</keyword>
<evidence type="ECO:0000313" key="2">
    <source>
        <dbReference type="EMBL" id="MCO8272214.1"/>
    </source>
</evidence>
<keyword evidence="3" id="KW-1185">Reference proteome</keyword>
<keyword evidence="1" id="KW-0472">Membrane</keyword>
<name>A0ABT1DN09_9ACTN</name>
<gene>
    <name evidence="2" type="ORF">M1L60_16590</name>
</gene>
<evidence type="ECO:0008006" key="4">
    <source>
        <dbReference type="Google" id="ProtNLM"/>
    </source>
</evidence>
<accession>A0ABT1DN09</accession>
<evidence type="ECO:0000256" key="1">
    <source>
        <dbReference type="SAM" id="Phobius"/>
    </source>
</evidence>
<proteinExistence type="predicted"/>
<feature type="transmembrane region" description="Helical" evidence="1">
    <location>
        <begin position="103"/>
        <end position="123"/>
    </location>
</feature>
<evidence type="ECO:0000313" key="3">
    <source>
        <dbReference type="Proteomes" id="UP001523369"/>
    </source>
</evidence>
<reference evidence="2 3" key="1">
    <citation type="submission" date="2022-06" db="EMBL/GenBank/DDBJ databases">
        <title>New Species of the Genus Actinoplanes, ActinopZanes ferrugineus.</title>
        <authorList>
            <person name="Ding P."/>
        </authorList>
    </citation>
    <scope>NUCLEOTIDE SEQUENCE [LARGE SCALE GENOMIC DNA]</scope>
    <source>
        <strain evidence="2 3">TRM88003</strain>
    </source>
</reference>
<feature type="transmembrane region" description="Helical" evidence="1">
    <location>
        <begin position="49"/>
        <end position="68"/>
    </location>
</feature>
<feature type="transmembrane region" description="Helical" evidence="1">
    <location>
        <begin position="80"/>
        <end position="97"/>
    </location>
</feature>
<comment type="caution">
    <text evidence="2">The sequence shown here is derived from an EMBL/GenBank/DDBJ whole genome shotgun (WGS) entry which is preliminary data.</text>
</comment>
<feature type="transmembrane region" description="Helical" evidence="1">
    <location>
        <begin position="20"/>
        <end position="37"/>
    </location>
</feature>
<organism evidence="2 3">
    <name type="scientific">Paractinoplanes aksuensis</name>
    <dbReference type="NCBI Taxonomy" id="2939490"/>
    <lineage>
        <taxon>Bacteria</taxon>
        <taxon>Bacillati</taxon>
        <taxon>Actinomycetota</taxon>
        <taxon>Actinomycetes</taxon>
        <taxon>Micromonosporales</taxon>
        <taxon>Micromonosporaceae</taxon>
        <taxon>Paractinoplanes</taxon>
    </lineage>
</organism>
<protein>
    <recommendedName>
        <fullName evidence="4">Integral membrane protein</fullName>
    </recommendedName>
</protein>
<dbReference type="RefSeq" id="WP_253238313.1">
    <property type="nucleotide sequence ID" value="NZ_JAMYJR010000016.1"/>
</dbReference>
<keyword evidence="1" id="KW-0812">Transmembrane</keyword>
<dbReference type="EMBL" id="JAMYJR010000016">
    <property type="protein sequence ID" value="MCO8272214.1"/>
    <property type="molecule type" value="Genomic_DNA"/>
</dbReference>
<dbReference type="Proteomes" id="UP001523369">
    <property type="component" value="Unassembled WGS sequence"/>
</dbReference>
<sequence length="131" mass="13550">MTGEKSVVDNPSTLVWAVRLLYLECAALAGLTIYLIVLDLTSSSVNVGMAVALTVFTALGVAAVFFVARALGRRQRGARGPAIVVQLFTIAAGGFLLQVGPSWLGLVLMALGLVVGLLIVLPASTRALGID</sequence>